<feature type="chain" id="PRO_5039536546" description="SsuA/THI5-like domain-containing protein" evidence="1">
    <location>
        <begin position="26"/>
        <end position="341"/>
    </location>
</feature>
<evidence type="ECO:0000313" key="4">
    <source>
        <dbReference type="Proteomes" id="UP000019494"/>
    </source>
</evidence>
<organism evidence="3 4">
    <name type="scientific">Intrasporangium chromatireducens Q5-1</name>
    <dbReference type="NCBI Taxonomy" id="584657"/>
    <lineage>
        <taxon>Bacteria</taxon>
        <taxon>Bacillati</taxon>
        <taxon>Actinomycetota</taxon>
        <taxon>Actinomycetes</taxon>
        <taxon>Micrococcales</taxon>
        <taxon>Intrasporangiaceae</taxon>
        <taxon>Intrasporangium</taxon>
    </lineage>
</organism>
<dbReference type="SUPFAM" id="SSF53850">
    <property type="entry name" value="Periplasmic binding protein-like II"/>
    <property type="match status" value="1"/>
</dbReference>
<dbReference type="PROSITE" id="PS51257">
    <property type="entry name" value="PROKAR_LIPOPROTEIN"/>
    <property type="match status" value="1"/>
</dbReference>
<feature type="signal peptide" evidence="1">
    <location>
        <begin position="1"/>
        <end position="25"/>
    </location>
</feature>
<dbReference type="EMBL" id="AWQS01000160">
    <property type="protein sequence ID" value="EWT04988.1"/>
    <property type="molecule type" value="Genomic_DNA"/>
</dbReference>
<dbReference type="AlphaFoldDB" id="W9GJL4"/>
<dbReference type="Pfam" id="PF09084">
    <property type="entry name" value="NMT1"/>
    <property type="match status" value="1"/>
</dbReference>
<protein>
    <recommendedName>
        <fullName evidence="2">SsuA/THI5-like domain-containing protein</fullName>
    </recommendedName>
</protein>
<name>W9GJL4_9MICO</name>
<evidence type="ECO:0000313" key="3">
    <source>
        <dbReference type="EMBL" id="EWT04988.1"/>
    </source>
</evidence>
<dbReference type="PANTHER" id="PTHR30024">
    <property type="entry name" value="ALIPHATIC SULFONATES-BINDING PROTEIN-RELATED"/>
    <property type="match status" value="1"/>
</dbReference>
<evidence type="ECO:0000256" key="1">
    <source>
        <dbReference type="SAM" id="SignalP"/>
    </source>
</evidence>
<gene>
    <name evidence="3" type="ORF">N864_08430</name>
</gene>
<dbReference type="Proteomes" id="UP000019494">
    <property type="component" value="Unassembled WGS sequence"/>
</dbReference>
<evidence type="ECO:0000259" key="2">
    <source>
        <dbReference type="Pfam" id="PF09084"/>
    </source>
</evidence>
<proteinExistence type="predicted"/>
<dbReference type="Gene3D" id="3.40.190.10">
    <property type="entry name" value="Periplasmic binding protein-like II"/>
    <property type="match status" value="2"/>
</dbReference>
<dbReference type="InterPro" id="IPR015168">
    <property type="entry name" value="SsuA/THI5"/>
</dbReference>
<keyword evidence="1" id="KW-0732">Signal</keyword>
<reference evidence="4" key="1">
    <citation type="submission" date="2013-08" db="EMBL/GenBank/DDBJ databases">
        <title>Intrasporangium oryzae NRRL B-24470.</title>
        <authorList>
            <person name="Liu H."/>
            <person name="Wang G."/>
        </authorList>
    </citation>
    <scope>NUCLEOTIDE SEQUENCE [LARGE SCALE GENOMIC DNA]</scope>
    <source>
        <strain evidence="4">Q5-1</strain>
    </source>
</reference>
<feature type="domain" description="SsuA/THI5-like" evidence="2">
    <location>
        <begin position="61"/>
        <end position="269"/>
    </location>
</feature>
<keyword evidence="4" id="KW-1185">Reference proteome</keyword>
<sequence>MRFPRTALAAAAVAALFLGACGSSGGGASGGQTADGAAEAITVSAFTKSPVSTIDQMVVKMGFLKEEGVDAKILEIPSGPQMVASLIGGTSQVTGGSPALVYPLLKQGQCLRYLGPGMGNMYNLIARPDANIPGADKGFPDSVRGLKGKTIGVVARGSATEVWMTAILRAAGVDPKDVTFIAVGAAPTALPTFQQGKVDAMIGYPPLNQMLAAQGIKYTFLTDTAHGKPDTLKNMLQVGSVTTCDFAEKHPETVTAYCNAIQKAYAFLRDEKNAPAMATFLTKTLGVDSKTATDIWAEIKTSFPSDKFTKELFDEQVQFLPGMDHAPDYSSAMQPNCVSVG</sequence>
<comment type="caution">
    <text evidence="3">The sequence shown here is derived from an EMBL/GenBank/DDBJ whole genome shotgun (WGS) entry which is preliminary data.</text>
</comment>
<accession>W9GJL4</accession>